<organism evidence="9 10">
    <name type="scientific">Streptomyces globisporus</name>
    <dbReference type="NCBI Taxonomy" id="1908"/>
    <lineage>
        <taxon>Bacteria</taxon>
        <taxon>Bacillati</taxon>
        <taxon>Actinomycetota</taxon>
        <taxon>Actinomycetes</taxon>
        <taxon>Kitasatosporales</taxon>
        <taxon>Streptomycetaceae</taxon>
        <taxon>Streptomyces</taxon>
    </lineage>
</organism>
<proteinExistence type="inferred from homology"/>
<evidence type="ECO:0000256" key="6">
    <source>
        <dbReference type="ARBA" id="ARBA00023136"/>
    </source>
</evidence>
<evidence type="ECO:0000256" key="2">
    <source>
        <dbReference type="ARBA" id="ARBA00005551"/>
    </source>
</evidence>
<evidence type="ECO:0000259" key="8">
    <source>
        <dbReference type="Pfam" id="PF00999"/>
    </source>
</evidence>
<protein>
    <submittedName>
        <fullName evidence="9">Sodium/proton antiporter</fullName>
    </submittedName>
</protein>
<keyword evidence="4 7" id="KW-0812">Transmembrane</keyword>
<evidence type="ECO:0000256" key="7">
    <source>
        <dbReference type="SAM" id="Phobius"/>
    </source>
</evidence>
<keyword evidence="5 7" id="KW-1133">Transmembrane helix</keyword>
<evidence type="ECO:0000313" key="9">
    <source>
        <dbReference type="EMBL" id="CAH9414613.1"/>
    </source>
</evidence>
<feature type="transmembrane region" description="Helical" evidence="7">
    <location>
        <begin position="318"/>
        <end position="340"/>
    </location>
</feature>
<feature type="transmembrane region" description="Helical" evidence="7">
    <location>
        <begin position="110"/>
        <end position="129"/>
    </location>
</feature>
<feature type="transmembrane region" description="Helical" evidence="7">
    <location>
        <begin position="51"/>
        <end position="68"/>
    </location>
</feature>
<feature type="transmembrane region" description="Helical" evidence="7">
    <location>
        <begin position="283"/>
        <end position="306"/>
    </location>
</feature>
<feature type="transmembrane region" description="Helical" evidence="7">
    <location>
        <begin position="141"/>
        <end position="160"/>
    </location>
</feature>
<evidence type="ECO:0000256" key="5">
    <source>
        <dbReference type="ARBA" id="ARBA00022989"/>
    </source>
</evidence>
<name>A0ABM9GSY4_STRGL</name>
<dbReference type="PANTHER" id="PTHR42751:SF4">
    <property type="entry name" value="K(+)_H(+) ANTIPORTER SUBUNIT KHTU"/>
    <property type="match status" value="1"/>
</dbReference>
<comment type="subcellular location">
    <subcellularLocation>
        <location evidence="1">Membrane</location>
        <topology evidence="1">Multi-pass membrane protein</topology>
    </subcellularLocation>
</comment>
<comment type="caution">
    <text evidence="9">The sequence shown here is derived from an EMBL/GenBank/DDBJ whole genome shotgun (WGS) entry which is preliminary data.</text>
</comment>
<evidence type="ECO:0000256" key="4">
    <source>
        <dbReference type="ARBA" id="ARBA00022692"/>
    </source>
</evidence>
<reference evidence="9" key="1">
    <citation type="submission" date="2022-03" db="EMBL/GenBank/DDBJ databases">
        <authorList>
            <person name="Leyn A S."/>
        </authorList>
    </citation>
    <scope>NUCLEOTIDE SEQUENCE</scope>
    <source>
        <strain evidence="9">Streptomyces globisporus 4-3</strain>
    </source>
</reference>
<keyword evidence="6 7" id="KW-0472">Membrane</keyword>
<accession>A0ABM9GSY4</accession>
<evidence type="ECO:0000313" key="10">
    <source>
        <dbReference type="Proteomes" id="UP001154015"/>
    </source>
</evidence>
<dbReference type="RefSeq" id="WP_030801679.1">
    <property type="nucleotide sequence ID" value="NZ_BMTG01000010.1"/>
</dbReference>
<dbReference type="Pfam" id="PF00999">
    <property type="entry name" value="Na_H_Exchanger"/>
    <property type="match status" value="1"/>
</dbReference>
<keyword evidence="3" id="KW-0813">Transport</keyword>
<comment type="similarity">
    <text evidence="2">Belongs to the monovalent cation:proton antiporter 2 (CPA2) transporter (TC 2.A.37) family.</text>
</comment>
<keyword evidence="10" id="KW-1185">Reference proteome</keyword>
<gene>
    <name evidence="9" type="ORF">SGL43_01618</name>
</gene>
<dbReference type="EMBL" id="CAKXYP010000004">
    <property type="protein sequence ID" value="CAH9414613.1"/>
    <property type="molecule type" value="Genomic_DNA"/>
</dbReference>
<feature type="transmembrane region" description="Helical" evidence="7">
    <location>
        <begin position="180"/>
        <end position="198"/>
    </location>
</feature>
<feature type="transmembrane region" description="Helical" evidence="7">
    <location>
        <begin position="210"/>
        <end position="243"/>
    </location>
</feature>
<dbReference type="InterPro" id="IPR006153">
    <property type="entry name" value="Cation/H_exchanger_TM"/>
</dbReference>
<feature type="domain" description="Cation/H+ exchanger transmembrane" evidence="8">
    <location>
        <begin position="8"/>
        <end position="363"/>
    </location>
</feature>
<sequence length="394" mass="40698">MGGAFLAAAVLARLGGRIGLPTIPLFILAGILLGPHTPGYTLLSNPHDLEMLSALGLVLLLFYLGLEFHMDDLKTGGRKMAIAGGTYLVLNVGAGLIFGFALGWGTSEALVLAGVLGISSSAIVTKILVDLGRIGNPETRPILGIIVVEDIFLALYLAALQPILSGADSLSAALVDGGKAFGFLLLLALAARFGTKLIGKLMNTKDDELLVISFLGVAVFVAGVSEMFGVADAIGAFMVGLMLGSTSSGDRILKLVHPLRDAFGAIFFFAFGLSIDPGDLPSVLWPVVAAVVLTLAMNIAAGLAAAKVYSFGAQATSNIATTLVARGEFALILATMAAAAGLDERLSPFIAGYVLLLAVLAPLAAGRSHWLARILPGGRNKDDHQDQEQVPVSV</sequence>
<dbReference type="InterPro" id="IPR038770">
    <property type="entry name" value="Na+/solute_symporter_sf"/>
</dbReference>
<dbReference type="PANTHER" id="PTHR42751">
    <property type="entry name" value="SODIUM/HYDROGEN EXCHANGER FAMILY/TRKA DOMAIN PROTEIN"/>
    <property type="match status" value="1"/>
</dbReference>
<dbReference type="Proteomes" id="UP001154015">
    <property type="component" value="Unassembled WGS sequence"/>
</dbReference>
<evidence type="ECO:0000256" key="3">
    <source>
        <dbReference type="ARBA" id="ARBA00022448"/>
    </source>
</evidence>
<feature type="transmembrane region" description="Helical" evidence="7">
    <location>
        <begin position="80"/>
        <end position="104"/>
    </location>
</feature>
<evidence type="ECO:0000256" key="1">
    <source>
        <dbReference type="ARBA" id="ARBA00004141"/>
    </source>
</evidence>
<feature type="transmembrane region" description="Helical" evidence="7">
    <location>
        <begin position="346"/>
        <end position="365"/>
    </location>
</feature>
<dbReference type="Gene3D" id="1.20.1530.20">
    <property type="match status" value="1"/>
</dbReference>